<sequence>MPTFHLEQVHVDVDAFEYPNPGINNAPLVYVTDMKNMRSSVSHIEKGTMFDMREEQRRNLELLGNIISDVSNLRGLSTLSSIRGGSCLRLRSQVVHCLFKLLFKCLVKYKYENKDLLENASGLAFGGFQWMTLVSPKMHIHMTIWERPPQTKMEPA</sequence>
<organism evidence="1 2">
    <name type="scientific">Aspergillus sclerotiicarbonarius (strain CBS 121057 / IBT 28362)</name>
    <dbReference type="NCBI Taxonomy" id="1448318"/>
    <lineage>
        <taxon>Eukaryota</taxon>
        <taxon>Fungi</taxon>
        <taxon>Dikarya</taxon>
        <taxon>Ascomycota</taxon>
        <taxon>Pezizomycotina</taxon>
        <taxon>Eurotiomycetes</taxon>
        <taxon>Eurotiomycetidae</taxon>
        <taxon>Eurotiales</taxon>
        <taxon>Aspergillaceae</taxon>
        <taxon>Aspergillus</taxon>
        <taxon>Aspergillus subgen. Circumdati</taxon>
    </lineage>
</organism>
<accession>A0A319ED56</accession>
<name>A0A319ED56_ASPSB</name>
<evidence type="ECO:0000313" key="1">
    <source>
        <dbReference type="EMBL" id="PYI04428.1"/>
    </source>
</evidence>
<dbReference type="AlphaFoldDB" id="A0A319ED56"/>
<evidence type="ECO:0000313" key="2">
    <source>
        <dbReference type="Proteomes" id="UP000248423"/>
    </source>
</evidence>
<reference evidence="1 2" key="1">
    <citation type="submission" date="2018-02" db="EMBL/GenBank/DDBJ databases">
        <title>The genomes of Aspergillus section Nigri reveals drivers in fungal speciation.</title>
        <authorList>
            <consortium name="DOE Joint Genome Institute"/>
            <person name="Vesth T.C."/>
            <person name="Nybo J."/>
            <person name="Theobald S."/>
            <person name="Brandl J."/>
            <person name="Frisvad J.C."/>
            <person name="Nielsen K.F."/>
            <person name="Lyhne E.K."/>
            <person name="Kogle M.E."/>
            <person name="Kuo A."/>
            <person name="Riley R."/>
            <person name="Clum A."/>
            <person name="Nolan M."/>
            <person name="Lipzen A."/>
            <person name="Salamov A."/>
            <person name="Henrissat B."/>
            <person name="Wiebenga A."/>
            <person name="De vries R.P."/>
            <person name="Grigoriev I.V."/>
            <person name="Mortensen U.H."/>
            <person name="Andersen M.R."/>
            <person name="Baker S.E."/>
        </authorList>
    </citation>
    <scope>NUCLEOTIDE SEQUENCE [LARGE SCALE GENOMIC DNA]</scope>
    <source>
        <strain evidence="1 2">CBS 121057</strain>
    </source>
</reference>
<dbReference type="Proteomes" id="UP000248423">
    <property type="component" value="Unassembled WGS sequence"/>
</dbReference>
<dbReference type="VEuPathDB" id="FungiDB:BO78DRAFT_420639"/>
<dbReference type="EMBL" id="KZ826369">
    <property type="protein sequence ID" value="PYI04428.1"/>
    <property type="molecule type" value="Genomic_DNA"/>
</dbReference>
<gene>
    <name evidence="1" type="ORF">BO78DRAFT_420639</name>
</gene>
<keyword evidence="2" id="KW-1185">Reference proteome</keyword>
<proteinExistence type="predicted"/>
<protein>
    <submittedName>
        <fullName evidence="1">Uncharacterized protein</fullName>
    </submittedName>
</protein>